<protein>
    <submittedName>
        <fullName evidence="3">Nucleic-acid-binding protein from transposon X-element</fullName>
    </submittedName>
</protein>
<name>A0A8X7CTD5_9ARAC</name>
<feature type="domain" description="Pre-C2HC" evidence="2">
    <location>
        <begin position="266"/>
        <end position="322"/>
    </location>
</feature>
<feature type="compositionally biased region" description="Basic residues" evidence="1">
    <location>
        <begin position="382"/>
        <end position="396"/>
    </location>
</feature>
<feature type="compositionally biased region" description="Low complexity" evidence="1">
    <location>
        <begin position="405"/>
        <end position="428"/>
    </location>
</feature>
<gene>
    <name evidence="3" type="primary">ORF1_117</name>
    <name evidence="3" type="ORF">TNIN_50561</name>
</gene>
<evidence type="ECO:0000256" key="1">
    <source>
        <dbReference type="SAM" id="MobiDB-lite"/>
    </source>
</evidence>
<dbReference type="Proteomes" id="UP000886998">
    <property type="component" value="Unassembled WGS sequence"/>
</dbReference>
<feature type="compositionally biased region" description="Basic and acidic residues" evidence="1">
    <location>
        <begin position="127"/>
        <end position="136"/>
    </location>
</feature>
<evidence type="ECO:0000313" key="4">
    <source>
        <dbReference type="Proteomes" id="UP000886998"/>
    </source>
</evidence>
<accession>A0A8X7CTD5</accession>
<reference evidence="3" key="1">
    <citation type="submission" date="2020-08" db="EMBL/GenBank/DDBJ databases">
        <title>Multicomponent nature underlies the extraordinary mechanical properties of spider dragline silk.</title>
        <authorList>
            <person name="Kono N."/>
            <person name="Nakamura H."/>
            <person name="Mori M."/>
            <person name="Yoshida Y."/>
            <person name="Ohtoshi R."/>
            <person name="Malay A.D."/>
            <person name="Moran D.A.P."/>
            <person name="Tomita M."/>
            <person name="Numata K."/>
            <person name="Arakawa K."/>
        </authorList>
    </citation>
    <scope>NUCLEOTIDE SEQUENCE</scope>
</reference>
<sequence length="455" mass="51822">MYTEAYLDFHKSRENSMNSSVTKLNSCRASEEVTSVIRAVEELDSKLREFPFNLQHEQSTNLRHLSDVLDEARFKFTHIRKQELAEQNKLLQAQIDAWGLPSRPIDAPFQVVLSKKKGRRNSGDAGLDSKKAKTDDEVASQNKFSGLEINQGDSMDATDPQEGTSATSVHPSATAPQKKLHVPPITIDNVKNQAALLKHLQTVTKQKLEAKLIGTKFRIYPQTPYAYHQIRRYVDENSLEAFTYMLPEDKKLRAVIRGLPIDMSPSEIIADLAVQGFNIEECHNMQIRKTGQPMSLFMLSMERTEKHKTIFKKVTSIGFVKVVRKVRQKSPRKGLSQAIDEKPKCCLCEGTPNEFPWLPQKPQAQDCRRKGEKIECQEKNPRRSKSHPKLTSRRSVQKLPHSANSLPQLASLNPQSPLQLQLPPRSTSDSLRIYSTNSRTLPFKRHSNYWNNSLK</sequence>
<evidence type="ECO:0000259" key="2">
    <source>
        <dbReference type="Pfam" id="PF07530"/>
    </source>
</evidence>
<dbReference type="EMBL" id="BMAV01021819">
    <property type="protein sequence ID" value="GFY76237.1"/>
    <property type="molecule type" value="Genomic_DNA"/>
</dbReference>
<evidence type="ECO:0000313" key="3">
    <source>
        <dbReference type="EMBL" id="GFY76237.1"/>
    </source>
</evidence>
<feature type="region of interest" description="Disordered" evidence="1">
    <location>
        <begin position="359"/>
        <end position="431"/>
    </location>
</feature>
<feature type="compositionally biased region" description="Polar residues" evidence="1">
    <location>
        <begin position="161"/>
        <end position="175"/>
    </location>
</feature>
<dbReference type="OrthoDB" id="8123891at2759"/>
<feature type="compositionally biased region" description="Basic and acidic residues" evidence="1">
    <location>
        <begin position="366"/>
        <end position="381"/>
    </location>
</feature>
<feature type="region of interest" description="Disordered" evidence="1">
    <location>
        <begin position="116"/>
        <end position="181"/>
    </location>
</feature>
<keyword evidence="4" id="KW-1185">Reference proteome</keyword>
<comment type="caution">
    <text evidence="3">The sequence shown here is derived from an EMBL/GenBank/DDBJ whole genome shotgun (WGS) entry which is preliminary data.</text>
</comment>
<proteinExistence type="predicted"/>
<organism evidence="3 4">
    <name type="scientific">Trichonephila inaurata madagascariensis</name>
    <dbReference type="NCBI Taxonomy" id="2747483"/>
    <lineage>
        <taxon>Eukaryota</taxon>
        <taxon>Metazoa</taxon>
        <taxon>Ecdysozoa</taxon>
        <taxon>Arthropoda</taxon>
        <taxon>Chelicerata</taxon>
        <taxon>Arachnida</taxon>
        <taxon>Araneae</taxon>
        <taxon>Araneomorphae</taxon>
        <taxon>Entelegynae</taxon>
        <taxon>Araneoidea</taxon>
        <taxon>Nephilidae</taxon>
        <taxon>Trichonephila</taxon>
        <taxon>Trichonephila inaurata</taxon>
    </lineage>
</organism>
<dbReference type="InterPro" id="IPR006579">
    <property type="entry name" value="Pre_C2HC_dom"/>
</dbReference>
<dbReference type="Pfam" id="PF07530">
    <property type="entry name" value="PRE_C2HC"/>
    <property type="match status" value="1"/>
</dbReference>
<dbReference type="AlphaFoldDB" id="A0A8X7CTD5"/>